<evidence type="ECO:0000313" key="3">
    <source>
        <dbReference type="Proteomes" id="UP000824072"/>
    </source>
</evidence>
<gene>
    <name evidence="2" type="ORF">IAB02_10175</name>
</gene>
<dbReference type="Pfam" id="PF00198">
    <property type="entry name" value="2-oxoacid_dh"/>
    <property type="match status" value="1"/>
</dbReference>
<feature type="domain" description="2-oxoacid dehydrogenase acyltransferase catalytic" evidence="1">
    <location>
        <begin position="198"/>
        <end position="284"/>
    </location>
</feature>
<dbReference type="Gene3D" id="3.30.559.10">
    <property type="entry name" value="Chloramphenicol acetyltransferase-like domain"/>
    <property type="match status" value="1"/>
</dbReference>
<name>A0A9D1IFE1_9FIRM</name>
<dbReference type="Proteomes" id="UP000824072">
    <property type="component" value="Unassembled WGS sequence"/>
</dbReference>
<comment type="caution">
    <text evidence="2">The sequence shown here is derived from an EMBL/GenBank/DDBJ whole genome shotgun (WGS) entry which is preliminary data.</text>
</comment>
<dbReference type="InterPro" id="IPR023213">
    <property type="entry name" value="CAT-like_dom_sf"/>
</dbReference>
<dbReference type="SUPFAM" id="SSF52777">
    <property type="entry name" value="CoA-dependent acyltransferases"/>
    <property type="match status" value="1"/>
</dbReference>
<dbReference type="EMBL" id="DVMU01000215">
    <property type="protein sequence ID" value="HIU34919.1"/>
    <property type="molecule type" value="Genomic_DNA"/>
</dbReference>
<organism evidence="2 3">
    <name type="scientific">Candidatus Pullichristensenella excrementigallinarum</name>
    <dbReference type="NCBI Taxonomy" id="2840907"/>
    <lineage>
        <taxon>Bacteria</taxon>
        <taxon>Bacillati</taxon>
        <taxon>Bacillota</taxon>
        <taxon>Clostridia</taxon>
        <taxon>Candidatus Pullichristensenella</taxon>
    </lineage>
</organism>
<reference evidence="2" key="2">
    <citation type="journal article" date="2021" name="PeerJ">
        <title>Extensive microbial diversity within the chicken gut microbiome revealed by metagenomics and culture.</title>
        <authorList>
            <person name="Gilroy R."/>
            <person name="Ravi A."/>
            <person name="Getino M."/>
            <person name="Pursley I."/>
            <person name="Horton D.L."/>
            <person name="Alikhan N.F."/>
            <person name="Baker D."/>
            <person name="Gharbi K."/>
            <person name="Hall N."/>
            <person name="Watson M."/>
            <person name="Adriaenssens E.M."/>
            <person name="Foster-Nyarko E."/>
            <person name="Jarju S."/>
            <person name="Secka A."/>
            <person name="Antonio M."/>
            <person name="Oren A."/>
            <person name="Chaudhuri R.R."/>
            <person name="La Ragione R."/>
            <person name="Hildebrand F."/>
            <person name="Pallen M.J."/>
        </authorList>
    </citation>
    <scope>NUCLEOTIDE SEQUENCE</scope>
    <source>
        <strain evidence="2">ChiHcec3-11533</strain>
    </source>
</reference>
<accession>A0A9D1IFE1</accession>
<dbReference type="InterPro" id="IPR001078">
    <property type="entry name" value="2-oxoacid_DH_actylTfrase"/>
</dbReference>
<evidence type="ECO:0000313" key="2">
    <source>
        <dbReference type="EMBL" id="HIU34919.1"/>
    </source>
</evidence>
<dbReference type="AlphaFoldDB" id="A0A9D1IFE1"/>
<proteinExistence type="predicted"/>
<sequence length="295" mass="34101">MSQTPYKRKRGDRRDGIWLKDLDPMHGFTPYLYPNRADNEAFIEESIDLTAINAFLAEKNQEHPDFKYTYFHIILASIVKALTLKPRMNRFIAGNRVYQRKELTAAFVVKKQFHENAEESLAYLKFDENSTLESIHQSIYNEIHTFREENKTDNSTDGMAMLLKCPRPILRLVMKILFALDYRGKVPYSLVKTDPNYASIFVSNLGSIKLNAAYHHLNNWGTNSLFVVIGEKYKAPRYDDNGNVTGMREMLNLGITLDERIADGYYYSKTIQLVKHLLQNPQLLSLPAKEPVEVP</sequence>
<evidence type="ECO:0000259" key="1">
    <source>
        <dbReference type="Pfam" id="PF00198"/>
    </source>
</evidence>
<dbReference type="GO" id="GO:0016746">
    <property type="term" value="F:acyltransferase activity"/>
    <property type="evidence" value="ECO:0007669"/>
    <property type="project" value="InterPro"/>
</dbReference>
<protein>
    <submittedName>
        <fullName evidence="2">2-oxo acid dehydrogenase subunit E2</fullName>
    </submittedName>
</protein>
<reference evidence="2" key="1">
    <citation type="submission" date="2020-10" db="EMBL/GenBank/DDBJ databases">
        <authorList>
            <person name="Gilroy R."/>
        </authorList>
    </citation>
    <scope>NUCLEOTIDE SEQUENCE</scope>
    <source>
        <strain evidence="2">ChiHcec3-11533</strain>
    </source>
</reference>